<gene>
    <name evidence="3" type="ORF">SAMN05216180_2568</name>
</gene>
<keyword evidence="2" id="KW-0732">Signal</keyword>
<feature type="chain" id="PRO_5011531194" evidence="2">
    <location>
        <begin position="30"/>
        <end position="441"/>
    </location>
</feature>
<dbReference type="Proteomes" id="UP000199158">
    <property type="component" value="Unassembled WGS sequence"/>
</dbReference>
<feature type="signal peptide" evidence="2">
    <location>
        <begin position="1"/>
        <end position="29"/>
    </location>
</feature>
<dbReference type="RefSeq" id="WP_092755808.1">
    <property type="nucleotide sequence ID" value="NZ_FOCG01000003.1"/>
</dbReference>
<dbReference type="SUPFAM" id="SSF53850">
    <property type="entry name" value="Periplasmic binding protein-like II"/>
    <property type="match status" value="1"/>
</dbReference>
<dbReference type="AlphaFoldDB" id="A0A1H8DGM8"/>
<dbReference type="InterPro" id="IPR050490">
    <property type="entry name" value="Bact_solute-bd_prot1"/>
</dbReference>
<sequence length="441" mass="50217">MLHSKIKNWSALFMAVVLILSTLTGCSGAKTTPEQSTPAETEPSSKPVTEKAEKITITYALADPQDYAYWDSKAEDFTAKNPNITVDIECFGGTDEMMKNLKIRQAGNELPDIIQLKPDFINDFKTYLMEWDKNEEVVKKNAFALKFEQEGKIYGLPLRSFSEFVYYKKSIFKELNLEIPKTWEDFITTAKTIESSGKYTAIAMGGKDVWPVYPFNEFMPHLISNDEKILSNIAAQDEPFSKGGGFYDAYAKINDLYRANVMGQDPLGIGCDQAQQLFEANKAAMIVLGQWYLPNYLERVKSMDDIGFFSLPVVSKGEKNRVMTMADNFLTINKDSKNIDAAKAFVNWSFEDEIYSEYLKTTMNNSTVTGVENDNPLFKEYRENSDSEEFMYYPGNEDYSKLVNQTKFDAKTIGQRMLAGENFADILKEYNTKWKEARASL</sequence>
<proteinExistence type="predicted"/>
<feature type="compositionally biased region" description="Polar residues" evidence="1">
    <location>
        <begin position="29"/>
        <end position="47"/>
    </location>
</feature>
<evidence type="ECO:0000256" key="2">
    <source>
        <dbReference type="SAM" id="SignalP"/>
    </source>
</evidence>
<organism evidence="3 4">
    <name type="scientific">Hydrogenoanaerobacterium saccharovorans</name>
    <dbReference type="NCBI Taxonomy" id="474960"/>
    <lineage>
        <taxon>Bacteria</taxon>
        <taxon>Bacillati</taxon>
        <taxon>Bacillota</taxon>
        <taxon>Clostridia</taxon>
        <taxon>Eubacteriales</taxon>
        <taxon>Oscillospiraceae</taxon>
        <taxon>Hydrogenoanaerobacterium</taxon>
    </lineage>
</organism>
<dbReference type="Pfam" id="PF01547">
    <property type="entry name" value="SBP_bac_1"/>
    <property type="match status" value="1"/>
</dbReference>
<dbReference type="EMBL" id="FOCG01000003">
    <property type="protein sequence ID" value="SEN05627.1"/>
    <property type="molecule type" value="Genomic_DNA"/>
</dbReference>
<evidence type="ECO:0000313" key="4">
    <source>
        <dbReference type="Proteomes" id="UP000199158"/>
    </source>
</evidence>
<protein>
    <submittedName>
        <fullName evidence="3">Raffinose/stachyose/melibiose transport system substrate-binding protein</fullName>
    </submittedName>
</protein>
<dbReference type="InterPro" id="IPR006059">
    <property type="entry name" value="SBP"/>
</dbReference>
<dbReference type="STRING" id="474960.SAMN05216180_2568"/>
<name>A0A1H8DGM8_9FIRM</name>
<reference evidence="3 4" key="1">
    <citation type="submission" date="2016-10" db="EMBL/GenBank/DDBJ databases">
        <authorList>
            <person name="de Groot N.N."/>
        </authorList>
    </citation>
    <scope>NUCLEOTIDE SEQUENCE [LARGE SCALE GENOMIC DNA]</scope>
    <source>
        <strain evidence="3 4">CGMCC 1.5070</strain>
    </source>
</reference>
<dbReference type="Gene3D" id="3.40.190.10">
    <property type="entry name" value="Periplasmic binding protein-like II"/>
    <property type="match status" value="2"/>
</dbReference>
<dbReference type="PROSITE" id="PS51257">
    <property type="entry name" value="PROKAR_LIPOPROTEIN"/>
    <property type="match status" value="1"/>
</dbReference>
<accession>A0A1H8DGM8</accession>
<dbReference type="PANTHER" id="PTHR43649:SF12">
    <property type="entry name" value="DIACETYLCHITOBIOSE BINDING PROTEIN DASA"/>
    <property type="match status" value="1"/>
</dbReference>
<evidence type="ECO:0000256" key="1">
    <source>
        <dbReference type="SAM" id="MobiDB-lite"/>
    </source>
</evidence>
<feature type="region of interest" description="Disordered" evidence="1">
    <location>
        <begin position="29"/>
        <end position="50"/>
    </location>
</feature>
<dbReference type="PANTHER" id="PTHR43649">
    <property type="entry name" value="ARABINOSE-BINDING PROTEIN-RELATED"/>
    <property type="match status" value="1"/>
</dbReference>
<keyword evidence="4" id="KW-1185">Reference proteome</keyword>
<evidence type="ECO:0000313" key="3">
    <source>
        <dbReference type="EMBL" id="SEN05627.1"/>
    </source>
</evidence>
<dbReference type="OrthoDB" id="9798191at2"/>